<dbReference type="GO" id="GO:0016810">
    <property type="term" value="F:hydrolase activity, acting on carbon-nitrogen (but not peptide) bonds"/>
    <property type="evidence" value="ECO:0007669"/>
    <property type="project" value="InterPro"/>
</dbReference>
<gene>
    <name evidence="8" type="ORF">D6850_07665</name>
</gene>
<comment type="function">
    <text evidence="1">Is involved in generating a small heat-stable compound (Nod), an acylated oligomer of N-acetylglucosamine, that stimulates mitosis in various plant protoplasts.</text>
</comment>
<evidence type="ECO:0000256" key="1">
    <source>
        <dbReference type="ARBA" id="ARBA00003236"/>
    </source>
</evidence>
<evidence type="ECO:0000259" key="7">
    <source>
        <dbReference type="PROSITE" id="PS51677"/>
    </source>
</evidence>
<dbReference type="RefSeq" id="WP_121165529.1">
    <property type="nucleotide sequence ID" value="NZ_RAPE01000002.1"/>
</dbReference>
<dbReference type="Gene3D" id="3.20.20.370">
    <property type="entry name" value="Glycoside hydrolase/deacetylase"/>
    <property type="match status" value="1"/>
</dbReference>
<accession>A0A3A8AUM2</accession>
<evidence type="ECO:0000313" key="8">
    <source>
        <dbReference type="EMBL" id="RKF14748.1"/>
    </source>
</evidence>
<keyword evidence="5" id="KW-0732">Signal</keyword>
<evidence type="ECO:0000256" key="6">
    <source>
        <dbReference type="ARBA" id="ARBA00032976"/>
    </source>
</evidence>
<dbReference type="Pfam" id="PF01522">
    <property type="entry name" value="Polysacc_deac_1"/>
    <property type="match status" value="1"/>
</dbReference>
<evidence type="ECO:0000313" key="9">
    <source>
        <dbReference type="Proteomes" id="UP000281128"/>
    </source>
</evidence>
<protein>
    <recommendedName>
        <fullName evidence="4">Chitooligosaccharide deacetylase</fullName>
    </recommendedName>
    <alternativeName>
        <fullName evidence="6">Nodulation protein B</fullName>
    </alternativeName>
</protein>
<comment type="similarity">
    <text evidence="3">Belongs to the polysaccharide deacetylase family.</text>
</comment>
<evidence type="ECO:0000256" key="5">
    <source>
        <dbReference type="ARBA" id="ARBA00022729"/>
    </source>
</evidence>
<name>A0A3A8AUM2_9RHOB</name>
<keyword evidence="9" id="KW-1185">Reference proteome</keyword>
<dbReference type="PANTHER" id="PTHR34216">
    <property type="match status" value="1"/>
</dbReference>
<evidence type="ECO:0000256" key="2">
    <source>
        <dbReference type="ARBA" id="ARBA00004613"/>
    </source>
</evidence>
<feature type="domain" description="NodB homology" evidence="7">
    <location>
        <begin position="99"/>
        <end position="306"/>
    </location>
</feature>
<dbReference type="AlphaFoldDB" id="A0A3A8AUM2"/>
<sequence>MTAQALLVSRARIALKVGLKHLLAPVGLVLRHPPGLRVLFYHRVNRHPFRALGLVSREISVPTPAFERQMAWLARKGWRSLKLAEAEAMLRGDAPLDRKAVLITFDDGYADNLTEAAPILARHGFTAVVFPVLDMIGADNRRWPMADPEGLGDFMDESQLRDWLARGHEIGSHSCTHPMLTDLDDGALTRELHESRQGLEARFGTGGDAIAYPGGDVDGRVAAAAARSGYALGFTTRSGRNPPGAPLNSLCRTEVSVSDTDLIFRLKLAGMFDWLGVRDTPIYRRLMRIGHDAASALAGQRRATQR</sequence>
<dbReference type="EMBL" id="RAPE01000002">
    <property type="protein sequence ID" value="RKF14748.1"/>
    <property type="molecule type" value="Genomic_DNA"/>
</dbReference>
<dbReference type="GO" id="GO:0005576">
    <property type="term" value="C:extracellular region"/>
    <property type="evidence" value="ECO:0007669"/>
    <property type="project" value="UniProtKB-SubCell"/>
</dbReference>
<evidence type="ECO:0000256" key="4">
    <source>
        <dbReference type="ARBA" id="ARBA00020071"/>
    </source>
</evidence>
<dbReference type="InterPro" id="IPR011330">
    <property type="entry name" value="Glyco_hydro/deAcase_b/a-brl"/>
</dbReference>
<dbReference type="CDD" id="cd10918">
    <property type="entry name" value="CE4_NodB_like_5s_6s"/>
    <property type="match status" value="1"/>
</dbReference>
<organism evidence="8 9">
    <name type="scientific">Roseovarius spongiae</name>
    <dbReference type="NCBI Taxonomy" id="2320272"/>
    <lineage>
        <taxon>Bacteria</taxon>
        <taxon>Pseudomonadati</taxon>
        <taxon>Pseudomonadota</taxon>
        <taxon>Alphaproteobacteria</taxon>
        <taxon>Rhodobacterales</taxon>
        <taxon>Roseobacteraceae</taxon>
        <taxon>Roseovarius</taxon>
    </lineage>
</organism>
<dbReference type="SUPFAM" id="SSF88713">
    <property type="entry name" value="Glycoside hydrolase/deacetylase"/>
    <property type="match status" value="1"/>
</dbReference>
<comment type="subcellular location">
    <subcellularLocation>
        <location evidence="2">Secreted</location>
    </subcellularLocation>
</comment>
<dbReference type="InterPro" id="IPR051398">
    <property type="entry name" value="Polysacch_Deacetylase"/>
</dbReference>
<dbReference type="Proteomes" id="UP000281128">
    <property type="component" value="Unassembled WGS sequence"/>
</dbReference>
<dbReference type="OrthoDB" id="9782872at2"/>
<evidence type="ECO:0000256" key="3">
    <source>
        <dbReference type="ARBA" id="ARBA00010973"/>
    </source>
</evidence>
<dbReference type="GO" id="GO:0005975">
    <property type="term" value="P:carbohydrate metabolic process"/>
    <property type="evidence" value="ECO:0007669"/>
    <property type="project" value="InterPro"/>
</dbReference>
<dbReference type="InterPro" id="IPR002509">
    <property type="entry name" value="NODB_dom"/>
</dbReference>
<reference evidence="8 9" key="1">
    <citation type="submission" date="2018-09" db="EMBL/GenBank/DDBJ databases">
        <title>Roseovarius spongiae sp. nov., isolated from a marine sponge.</title>
        <authorList>
            <person name="Zhuang L."/>
            <person name="Luo L."/>
        </authorList>
    </citation>
    <scope>NUCLEOTIDE SEQUENCE [LARGE SCALE GENOMIC DNA]</scope>
    <source>
        <strain evidence="8 9">HN-E21</strain>
    </source>
</reference>
<dbReference type="PANTHER" id="PTHR34216:SF3">
    <property type="entry name" value="POLY-BETA-1,6-N-ACETYL-D-GLUCOSAMINE N-DEACETYLASE"/>
    <property type="match status" value="1"/>
</dbReference>
<dbReference type="PROSITE" id="PS51677">
    <property type="entry name" value="NODB"/>
    <property type="match status" value="1"/>
</dbReference>
<comment type="caution">
    <text evidence="8">The sequence shown here is derived from an EMBL/GenBank/DDBJ whole genome shotgun (WGS) entry which is preliminary data.</text>
</comment>
<proteinExistence type="inferred from homology"/>